<feature type="transmembrane region" description="Helical" evidence="17">
    <location>
        <begin position="172"/>
        <end position="193"/>
    </location>
</feature>
<name>A0ABD3GHV9_9MARC</name>
<evidence type="ECO:0000256" key="4">
    <source>
        <dbReference type="ARBA" id="ARBA00010089"/>
    </source>
</evidence>
<evidence type="ECO:0000256" key="5">
    <source>
        <dbReference type="ARBA" id="ARBA00012483"/>
    </source>
</evidence>
<dbReference type="GO" id="GO:0005789">
    <property type="term" value="C:endoplasmic reticulum membrane"/>
    <property type="evidence" value="ECO:0007669"/>
    <property type="project" value="UniProtKB-SubCell"/>
</dbReference>
<keyword evidence="9 15" id="KW-0863">Zinc-finger</keyword>
<dbReference type="CDD" id="cd16479">
    <property type="entry name" value="RING-H2_synoviolin"/>
    <property type="match status" value="1"/>
</dbReference>
<dbReference type="PROSITE" id="PS50089">
    <property type="entry name" value="ZF_RING_2"/>
    <property type="match status" value="1"/>
</dbReference>
<sequence>MCGIWHSVNIVFLGALRDTEVERLNEQVWREVMEILFAMTVFKEEFNLYLLFLITMLMFIKSHHWLAQKRLDYIETSPSAATLTHVRLCTFMALLLTLDCLFFRRSFSHLLKTREASVSLFFVFEYFVLVSTTIGMFIKYSLHMGELYMEGPFRSKAVCLFYLELVQDLLHLSLYLLFFLFIFMHYGLPLHLVRELHDTFRNFKNRVTDFLRYRRLTSNMNERFPDASAEDLTRDATCIVCREDMVEAKTLPCGHLFHIHCLRQWLERRNTCPTCRAPVLPVEDDQVTEDQPNEGEVQPEEGDFTPQNIPEGGDVEYYIEPTPANPTNWPELQAAATAAAANYAPSFILPVLAHGYPICYPVLFPYHPLPHSLSQESLNAQNEVGGQHDNVASSQGSGTYAPVVVTATGNQHDIVQRWIWKHTMTQTAQLFMQLQQNAMQSWSTALRSNSPAFGVPNSSFISTIQRREEYTEDHFRHYAVGLTVQNDAQLMYLKRVSEVREQMLPSLL</sequence>
<comment type="subcellular location">
    <subcellularLocation>
        <location evidence="2">Endoplasmic reticulum membrane</location>
        <topology evidence="2">Multi-pass membrane protein</topology>
    </subcellularLocation>
</comment>
<feature type="transmembrane region" description="Helical" evidence="17">
    <location>
        <begin position="46"/>
        <end position="65"/>
    </location>
</feature>
<keyword evidence="6" id="KW-0808">Transferase</keyword>
<keyword evidence="8" id="KW-0479">Metal-binding</keyword>
<proteinExistence type="inferred from homology"/>
<evidence type="ECO:0000256" key="15">
    <source>
        <dbReference type="PROSITE-ProRule" id="PRU00175"/>
    </source>
</evidence>
<keyword evidence="20" id="KW-1185">Reference proteome</keyword>
<dbReference type="AlphaFoldDB" id="A0ABD3GHV9"/>
<dbReference type="EMBL" id="JBJQOH010000007">
    <property type="protein sequence ID" value="KAL3677675.1"/>
    <property type="molecule type" value="Genomic_DNA"/>
</dbReference>
<keyword evidence="14 17" id="KW-0472">Membrane</keyword>
<protein>
    <recommendedName>
        <fullName evidence="5">RING-type E3 ubiquitin transferase</fullName>
        <ecNumber evidence="5">2.3.2.27</ecNumber>
    </recommendedName>
</protein>
<evidence type="ECO:0000256" key="14">
    <source>
        <dbReference type="ARBA" id="ARBA00023136"/>
    </source>
</evidence>
<keyword evidence="12" id="KW-0862">Zinc</keyword>
<dbReference type="InterPro" id="IPR013083">
    <property type="entry name" value="Znf_RING/FYVE/PHD"/>
</dbReference>
<reference evidence="19 20" key="1">
    <citation type="submission" date="2024-09" db="EMBL/GenBank/DDBJ databases">
        <title>Chromosome-scale assembly of Riccia sorocarpa.</title>
        <authorList>
            <person name="Paukszto L."/>
        </authorList>
    </citation>
    <scope>NUCLEOTIDE SEQUENCE [LARGE SCALE GENOMIC DNA]</scope>
    <source>
        <strain evidence="19">LP-2024</strain>
        <tissue evidence="19">Aerial parts of the thallus</tissue>
    </source>
</reference>
<dbReference type="PANTHER" id="PTHR22763">
    <property type="entry name" value="RING ZINC FINGER PROTEIN"/>
    <property type="match status" value="1"/>
</dbReference>
<feature type="transmembrane region" description="Helical" evidence="17">
    <location>
        <begin position="85"/>
        <end position="104"/>
    </location>
</feature>
<organism evidence="19 20">
    <name type="scientific">Riccia sorocarpa</name>
    <dbReference type="NCBI Taxonomy" id="122646"/>
    <lineage>
        <taxon>Eukaryota</taxon>
        <taxon>Viridiplantae</taxon>
        <taxon>Streptophyta</taxon>
        <taxon>Embryophyta</taxon>
        <taxon>Marchantiophyta</taxon>
        <taxon>Marchantiopsida</taxon>
        <taxon>Marchantiidae</taxon>
        <taxon>Marchantiales</taxon>
        <taxon>Ricciaceae</taxon>
        <taxon>Riccia</taxon>
    </lineage>
</organism>
<dbReference type="GO" id="GO:0061630">
    <property type="term" value="F:ubiquitin protein ligase activity"/>
    <property type="evidence" value="ECO:0007669"/>
    <property type="project" value="UniProtKB-EC"/>
</dbReference>
<dbReference type="GO" id="GO:0008270">
    <property type="term" value="F:zinc ion binding"/>
    <property type="evidence" value="ECO:0007669"/>
    <property type="project" value="UniProtKB-KW"/>
</dbReference>
<comment type="catalytic activity">
    <reaction evidence="1">
        <text>S-ubiquitinyl-[E2 ubiquitin-conjugating enzyme]-L-cysteine + [acceptor protein]-L-lysine = [E2 ubiquitin-conjugating enzyme]-L-cysteine + N(6)-ubiquitinyl-[acceptor protein]-L-lysine.</text>
        <dbReference type="EC" id="2.3.2.27"/>
    </reaction>
</comment>
<dbReference type="Proteomes" id="UP001633002">
    <property type="component" value="Unassembled WGS sequence"/>
</dbReference>
<evidence type="ECO:0000256" key="12">
    <source>
        <dbReference type="ARBA" id="ARBA00022833"/>
    </source>
</evidence>
<evidence type="ECO:0000256" key="16">
    <source>
        <dbReference type="SAM" id="MobiDB-lite"/>
    </source>
</evidence>
<evidence type="ECO:0000259" key="18">
    <source>
        <dbReference type="PROSITE" id="PS50089"/>
    </source>
</evidence>
<evidence type="ECO:0000256" key="3">
    <source>
        <dbReference type="ARBA" id="ARBA00004906"/>
    </source>
</evidence>
<dbReference type="InterPro" id="IPR001841">
    <property type="entry name" value="Znf_RING"/>
</dbReference>
<evidence type="ECO:0000256" key="8">
    <source>
        <dbReference type="ARBA" id="ARBA00022723"/>
    </source>
</evidence>
<evidence type="ECO:0000256" key="6">
    <source>
        <dbReference type="ARBA" id="ARBA00022679"/>
    </source>
</evidence>
<dbReference type="EC" id="2.3.2.27" evidence="5"/>
<dbReference type="Pfam" id="PF13639">
    <property type="entry name" value="zf-RING_2"/>
    <property type="match status" value="1"/>
</dbReference>
<dbReference type="Pfam" id="PF25563">
    <property type="entry name" value="TPR_SYVN1_N"/>
    <property type="match status" value="1"/>
</dbReference>
<evidence type="ECO:0000313" key="20">
    <source>
        <dbReference type="Proteomes" id="UP001633002"/>
    </source>
</evidence>
<keyword evidence="13 17" id="KW-1133">Transmembrane helix</keyword>
<evidence type="ECO:0000256" key="9">
    <source>
        <dbReference type="ARBA" id="ARBA00022771"/>
    </source>
</evidence>
<comment type="caution">
    <text evidence="19">The sequence shown here is derived from an EMBL/GenBank/DDBJ whole genome shotgun (WGS) entry which is preliminary data.</text>
</comment>
<feature type="compositionally biased region" description="Acidic residues" evidence="16">
    <location>
        <begin position="285"/>
        <end position="303"/>
    </location>
</feature>
<evidence type="ECO:0000256" key="2">
    <source>
        <dbReference type="ARBA" id="ARBA00004477"/>
    </source>
</evidence>
<evidence type="ECO:0000256" key="13">
    <source>
        <dbReference type="ARBA" id="ARBA00022989"/>
    </source>
</evidence>
<keyword evidence="7 17" id="KW-0812">Transmembrane</keyword>
<feature type="domain" description="RING-type" evidence="18">
    <location>
        <begin position="238"/>
        <end position="276"/>
    </location>
</feature>
<evidence type="ECO:0000256" key="10">
    <source>
        <dbReference type="ARBA" id="ARBA00022786"/>
    </source>
</evidence>
<comment type="similarity">
    <text evidence="4">Belongs to the HRD1 family.</text>
</comment>
<comment type="pathway">
    <text evidence="3">Protein modification; protein ubiquitination.</text>
</comment>
<evidence type="ECO:0000256" key="7">
    <source>
        <dbReference type="ARBA" id="ARBA00022692"/>
    </source>
</evidence>
<dbReference type="SUPFAM" id="SSF57850">
    <property type="entry name" value="RING/U-box"/>
    <property type="match status" value="1"/>
</dbReference>
<feature type="transmembrane region" description="Helical" evidence="17">
    <location>
        <begin position="116"/>
        <end position="138"/>
    </location>
</feature>
<dbReference type="PANTHER" id="PTHR22763:SF184">
    <property type="entry name" value="E3 UBIQUITIN-PROTEIN LIGASE SYNOVIOLIN"/>
    <property type="match status" value="1"/>
</dbReference>
<feature type="region of interest" description="Disordered" evidence="16">
    <location>
        <begin position="285"/>
        <end position="309"/>
    </location>
</feature>
<accession>A0ABD3GHV9</accession>
<dbReference type="InterPro" id="IPR050731">
    <property type="entry name" value="HRD1_E3_ubiq-ligases"/>
</dbReference>
<keyword evidence="11" id="KW-0256">Endoplasmic reticulum</keyword>
<dbReference type="InterPro" id="IPR058051">
    <property type="entry name" value="Znf_RING_synoviolin"/>
</dbReference>
<evidence type="ECO:0000256" key="17">
    <source>
        <dbReference type="SAM" id="Phobius"/>
    </source>
</evidence>
<evidence type="ECO:0000256" key="11">
    <source>
        <dbReference type="ARBA" id="ARBA00022824"/>
    </source>
</evidence>
<keyword evidence="10" id="KW-0833">Ubl conjugation pathway</keyword>
<dbReference type="InterPro" id="IPR057992">
    <property type="entry name" value="TPR_SYVN1_N"/>
</dbReference>
<gene>
    <name evidence="19" type="ORF">R1sor_020631</name>
</gene>
<evidence type="ECO:0000256" key="1">
    <source>
        <dbReference type="ARBA" id="ARBA00000900"/>
    </source>
</evidence>
<dbReference type="SMART" id="SM00184">
    <property type="entry name" value="RING"/>
    <property type="match status" value="1"/>
</dbReference>
<evidence type="ECO:0000313" key="19">
    <source>
        <dbReference type="EMBL" id="KAL3677675.1"/>
    </source>
</evidence>
<dbReference type="Gene3D" id="3.30.40.10">
    <property type="entry name" value="Zinc/RING finger domain, C3HC4 (zinc finger)"/>
    <property type="match status" value="1"/>
</dbReference>